<sequence length="324" mass="35833">MKATPDIDAYRQLESSFARWRVWLCCLLVLLWLPALTFGQSAGATDVYVAGSGNDALDQYVIRQIKQSVGPAFNLTPLSSRKNLPGNRAPVLAIGPQAFSRVLQQDAKQPVLALLVKKSLVKEYEEKPGSQIGAVYKDVPLIRQALTGKAILPQATRIAMLATTESADLYEPLLEQLEAFGLEARVFITDTNEQLIPTLNRALSYGDFLLAADDEAIYNPRNIKHILLTAYRRNKILIGPNQSYVKAGSLASSYAPFPEMARQAAEALMAYRETGQFPPPGYPDQYRVQVNEQVARSLNIPLPDRDDIADTVDQILLESREGSQ</sequence>
<protein>
    <recommendedName>
        <fullName evidence="5">ABC transporter substrate-binding protein</fullName>
    </recommendedName>
</protein>
<evidence type="ECO:0000313" key="2">
    <source>
        <dbReference type="EMBL" id="PPK54231.1"/>
    </source>
</evidence>
<reference evidence="1 4" key="1">
    <citation type="submission" date="2018-02" db="EMBL/GenBank/DDBJ databases">
        <title>Deep subsurface shale carbon reservoir microbial communities from Ohio and West Virginia, USA.</title>
        <authorList>
            <person name="Wrighton K."/>
        </authorList>
    </citation>
    <scope>NUCLEOTIDE SEQUENCE [LARGE SCALE GENOMIC DNA]</scope>
    <source>
        <strain evidence="1 4">UTICA-S1B6</strain>
    </source>
</reference>
<accession>A0A2S6G548</accession>
<keyword evidence="4" id="KW-1185">Reference proteome</keyword>
<dbReference type="EMBL" id="PTIT01000020">
    <property type="protein sequence ID" value="PPK50779.1"/>
    <property type="molecule type" value="Genomic_DNA"/>
</dbReference>
<dbReference type="PANTHER" id="PTHR35271">
    <property type="entry name" value="ABC TRANSPORTER, SUBSTRATE-BINDING LIPOPROTEIN-RELATED"/>
    <property type="match status" value="1"/>
</dbReference>
<dbReference type="Proteomes" id="UP000239648">
    <property type="component" value="Unassembled WGS sequence"/>
</dbReference>
<gene>
    <name evidence="2" type="ORF">B0H24_101729</name>
    <name evidence="1" type="ORF">BY455_12029</name>
</gene>
<dbReference type="PANTHER" id="PTHR35271:SF1">
    <property type="entry name" value="ABC TRANSPORTER, SUBSTRATE-BINDING LIPOPROTEIN"/>
    <property type="match status" value="1"/>
</dbReference>
<organism evidence="2 3">
    <name type="scientific">Marinobacter persicus</name>
    <dbReference type="NCBI Taxonomy" id="930118"/>
    <lineage>
        <taxon>Bacteria</taxon>
        <taxon>Pseudomonadati</taxon>
        <taxon>Pseudomonadota</taxon>
        <taxon>Gammaproteobacteria</taxon>
        <taxon>Pseudomonadales</taxon>
        <taxon>Marinobacteraceae</taxon>
        <taxon>Marinobacter</taxon>
    </lineage>
</organism>
<name>A0A2S6G548_9GAMM</name>
<evidence type="ECO:0000313" key="1">
    <source>
        <dbReference type="EMBL" id="PPK50779.1"/>
    </source>
</evidence>
<dbReference type="AlphaFoldDB" id="A0A2S6G548"/>
<dbReference type="Gene3D" id="3.40.50.2300">
    <property type="match status" value="1"/>
</dbReference>
<dbReference type="EMBL" id="PTIU01000017">
    <property type="protein sequence ID" value="PPK54231.1"/>
    <property type="molecule type" value="Genomic_DNA"/>
</dbReference>
<dbReference type="Proteomes" id="UP000239446">
    <property type="component" value="Unassembled WGS sequence"/>
</dbReference>
<proteinExistence type="predicted"/>
<evidence type="ECO:0008006" key="5">
    <source>
        <dbReference type="Google" id="ProtNLM"/>
    </source>
</evidence>
<dbReference type="InterPro" id="IPR007487">
    <property type="entry name" value="ABC_transpt-TYRBP-like"/>
</dbReference>
<comment type="caution">
    <text evidence="2">The sequence shown here is derived from an EMBL/GenBank/DDBJ whole genome shotgun (WGS) entry which is preliminary data.</text>
</comment>
<evidence type="ECO:0000313" key="4">
    <source>
        <dbReference type="Proteomes" id="UP000239648"/>
    </source>
</evidence>
<dbReference type="RefSeq" id="WP_258075635.1">
    <property type="nucleotide sequence ID" value="NZ_PTIT01000020.1"/>
</dbReference>
<evidence type="ECO:0000313" key="3">
    <source>
        <dbReference type="Proteomes" id="UP000239446"/>
    </source>
</evidence>
<reference evidence="2 3" key="2">
    <citation type="submission" date="2018-02" db="EMBL/GenBank/DDBJ databases">
        <title>Subsurface microbial communities from deep shales in Ohio and West Virginia, USA.</title>
        <authorList>
            <person name="Wrighton K."/>
        </authorList>
    </citation>
    <scope>NUCLEOTIDE SEQUENCE [LARGE SCALE GENOMIC DNA]</scope>
    <source>
        <strain evidence="2 3">UTICA-S1B9</strain>
    </source>
</reference>